<name>A0A0E9UZG3_ANGAN</name>
<reference evidence="1" key="1">
    <citation type="submission" date="2014-11" db="EMBL/GenBank/DDBJ databases">
        <authorList>
            <person name="Amaro Gonzalez C."/>
        </authorList>
    </citation>
    <scope>NUCLEOTIDE SEQUENCE</scope>
</reference>
<reference evidence="1" key="2">
    <citation type="journal article" date="2015" name="Fish Shellfish Immunol.">
        <title>Early steps in the European eel (Anguilla anguilla)-Vibrio vulnificus interaction in the gills: Role of the RtxA13 toxin.</title>
        <authorList>
            <person name="Callol A."/>
            <person name="Pajuelo D."/>
            <person name="Ebbesson L."/>
            <person name="Teles M."/>
            <person name="MacKenzie S."/>
            <person name="Amaro C."/>
        </authorList>
    </citation>
    <scope>NUCLEOTIDE SEQUENCE</scope>
</reference>
<protein>
    <submittedName>
        <fullName evidence="1">Uncharacterized protein</fullName>
    </submittedName>
</protein>
<sequence length="26" mass="2959">MQDALVARCRVKCTNQSFHFCKVIGC</sequence>
<accession>A0A0E9UZG3</accession>
<dbReference type="EMBL" id="GBXM01037375">
    <property type="protein sequence ID" value="JAH71202.1"/>
    <property type="molecule type" value="Transcribed_RNA"/>
</dbReference>
<organism evidence="1">
    <name type="scientific">Anguilla anguilla</name>
    <name type="common">European freshwater eel</name>
    <name type="synonym">Muraena anguilla</name>
    <dbReference type="NCBI Taxonomy" id="7936"/>
    <lineage>
        <taxon>Eukaryota</taxon>
        <taxon>Metazoa</taxon>
        <taxon>Chordata</taxon>
        <taxon>Craniata</taxon>
        <taxon>Vertebrata</taxon>
        <taxon>Euteleostomi</taxon>
        <taxon>Actinopterygii</taxon>
        <taxon>Neopterygii</taxon>
        <taxon>Teleostei</taxon>
        <taxon>Anguilliformes</taxon>
        <taxon>Anguillidae</taxon>
        <taxon>Anguilla</taxon>
    </lineage>
</organism>
<evidence type="ECO:0000313" key="1">
    <source>
        <dbReference type="EMBL" id="JAH71202.1"/>
    </source>
</evidence>
<proteinExistence type="predicted"/>
<dbReference type="AlphaFoldDB" id="A0A0E9UZG3"/>